<evidence type="ECO:0000256" key="6">
    <source>
        <dbReference type="ARBA" id="ARBA00023239"/>
    </source>
</evidence>
<dbReference type="GO" id="GO:0003676">
    <property type="term" value="F:nucleic acid binding"/>
    <property type="evidence" value="ECO:0007669"/>
    <property type="project" value="InterPro"/>
</dbReference>
<dbReference type="InterPro" id="IPR006677">
    <property type="entry name" value="tRNA_intron_Endonuc_cat-like"/>
</dbReference>
<dbReference type="InterPro" id="IPR016690">
    <property type="entry name" value="TSEN34"/>
</dbReference>
<dbReference type="AlphaFoldDB" id="A0A2I1FWG1"/>
<evidence type="ECO:0000256" key="2">
    <source>
        <dbReference type="ARBA" id="ARBA00008078"/>
    </source>
</evidence>
<reference evidence="15 16" key="1">
    <citation type="submission" date="2015-10" db="EMBL/GenBank/DDBJ databases">
        <title>Genome analyses suggest a sexual origin of heterokaryosis in a supposedly ancient asexual fungus.</title>
        <authorList>
            <person name="Ropars J."/>
            <person name="Sedzielewska K."/>
            <person name="Noel J."/>
            <person name="Charron P."/>
            <person name="Farinelli L."/>
            <person name="Marton T."/>
            <person name="Kruger M."/>
            <person name="Pelin A."/>
            <person name="Brachmann A."/>
            <person name="Corradi N."/>
        </authorList>
    </citation>
    <scope>NUCLEOTIDE SEQUENCE [LARGE SCALE GENOMIC DNA]</scope>
    <source>
        <strain evidence="15 16">A4</strain>
    </source>
</reference>
<comment type="subunit">
    <text evidence="8">tRNA splicing endonuclease is a heterotetramer composed of TSEN2, TSEN15, TSEN34/LENG5 and TSEN54. tRNA splicing endonuclease complex also contains proteins of the pre-mRNA 3'-end processing machinery such as CLP1, CPSF1, CPSF4 and CSTF2.</text>
</comment>
<comment type="function">
    <text evidence="10">Constitutes one of the two catalytic subunit of the tRNA-splicing endonuclease complex, a complex responsible for identification and cleavage of the splice sites in pre-tRNA. It cleaves pre-tRNA at the 5'- and 3'-splice sites to release the intron. The products are an intron and two tRNA half-molecules bearing 2',3'-cyclic phosphate and 5'-OH termini. There are no conserved sequences at the splice sites, but the intron is invariably located at the same site in the gene, placing the splice sites an invariant distance from the constant structural features of the tRNA body.</text>
</comment>
<evidence type="ECO:0000256" key="11">
    <source>
        <dbReference type="PIRSR" id="PIRSR017250-50"/>
    </source>
</evidence>
<accession>A0A2I1FWG1</accession>
<keyword evidence="4" id="KW-0507">mRNA processing</keyword>
<dbReference type="GO" id="GO:0005730">
    <property type="term" value="C:nucleolus"/>
    <property type="evidence" value="ECO:0007669"/>
    <property type="project" value="UniProtKB-SubCell"/>
</dbReference>
<evidence type="ECO:0000256" key="1">
    <source>
        <dbReference type="ARBA" id="ARBA00004604"/>
    </source>
</evidence>
<dbReference type="Pfam" id="PF26577">
    <property type="entry name" value="TSEN34_N"/>
    <property type="match status" value="1"/>
</dbReference>
<gene>
    <name evidence="15" type="ORF">RhiirA4_439563</name>
</gene>
<dbReference type="GO" id="GO:0006397">
    <property type="term" value="P:mRNA processing"/>
    <property type="evidence" value="ECO:0007669"/>
    <property type="project" value="UniProtKB-KW"/>
</dbReference>
<dbReference type="VEuPathDB" id="FungiDB:RhiirFUN_026352"/>
<feature type="domain" description="TSEN34 N-terminal" evidence="14">
    <location>
        <begin position="17"/>
        <end position="85"/>
    </location>
</feature>
<feature type="active site" evidence="11">
    <location>
        <position position="266"/>
    </location>
</feature>
<dbReference type="Pfam" id="PF01974">
    <property type="entry name" value="tRNA_int_endo"/>
    <property type="match status" value="1"/>
</dbReference>
<keyword evidence="6 10" id="KW-0456">Lyase</keyword>
<keyword evidence="5 10" id="KW-0819">tRNA processing</keyword>
<dbReference type="EMBL" id="LLXI01000037">
    <property type="protein sequence ID" value="PKY38710.1"/>
    <property type="molecule type" value="Genomic_DNA"/>
</dbReference>
<dbReference type="PANTHER" id="PTHR13070">
    <property type="entry name" value="TRNA-SPLICING ENDONUCLEASE SUBUNIT SEN34-RELATED"/>
    <property type="match status" value="1"/>
</dbReference>
<name>A0A2I1FWG1_9GLOM</name>
<evidence type="ECO:0000256" key="3">
    <source>
        <dbReference type="ARBA" id="ARBA00012573"/>
    </source>
</evidence>
<keyword evidence="7" id="KW-0539">Nucleus</keyword>
<evidence type="ECO:0000256" key="9">
    <source>
        <dbReference type="ARBA" id="ARBA00070870"/>
    </source>
</evidence>
<feature type="domain" description="tRNA intron endonuclease catalytic" evidence="13">
    <location>
        <begin position="230"/>
        <end position="309"/>
    </location>
</feature>
<dbReference type="FunFam" id="3.40.1350.10:FF:000002">
    <property type="entry name" value="tRNA-splicing endonuclease subunit Sen34"/>
    <property type="match status" value="1"/>
</dbReference>
<evidence type="ECO:0000259" key="14">
    <source>
        <dbReference type="Pfam" id="PF26577"/>
    </source>
</evidence>
<evidence type="ECO:0000259" key="13">
    <source>
        <dbReference type="Pfam" id="PF01974"/>
    </source>
</evidence>
<comment type="caution">
    <text evidence="15">The sequence shown here is derived from an EMBL/GenBank/DDBJ whole genome shotgun (WGS) entry which is preliminary data.</text>
</comment>
<proteinExistence type="inferred from homology"/>
<dbReference type="VEuPathDB" id="FungiDB:FUN_001595"/>
<feature type="coiled-coil region" evidence="12">
    <location>
        <begin position="102"/>
        <end position="171"/>
    </location>
</feature>
<keyword evidence="16" id="KW-1185">Reference proteome</keyword>
<dbReference type="PIRSF" id="PIRSF017250">
    <property type="entry name" value="tRNA_splic_SEN34"/>
    <property type="match status" value="1"/>
</dbReference>
<protein>
    <recommendedName>
        <fullName evidence="9 10">tRNA-splicing endonuclease subunit Sen34</fullName>
        <ecNumber evidence="3 10">4.6.1.16</ecNumber>
    </recommendedName>
</protein>
<organism evidence="15 16">
    <name type="scientific">Rhizophagus irregularis</name>
    <dbReference type="NCBI Taxonomy" id="588596"/>
    <lineage>
        <taxon>Eukaryota</taxon>
        <taxon>Fungi</taxon>
        <taxon>Fungi incertae sedis</taxon>
        <taxon>Mucoromycota</taxon>
        <taxon>Glomeromycotina</taxon>
        <taxon>Glomeromycetes</taxon>
        <taxon>Glomerales</taxon>
        <taxon>Glomeraceae</taxon>
        <taxon>Rhizophagus</taxon>
    </lineage>
</organism>
<evidence type="ECO:0000256" key="10">
    <source>
        <dbReference type="PIRNR" id="PIRNR017250"/>
    </source>
</evidence>
<dbReference type="SUPFAM" id="SSF53032">
    <property type="entry name" value="tRNA-intron endonuclease catalytic domain-like"/>
    <property type="match status" value="1"/>
</dbReference>
<keyword evidence="12" id="KW-0175">Coiled coil</keyword>
<feature type="active site" evidence="11">
    <location>
        <position position="297"/>
    </location>
</feature>
<dbReference type="NCBIfam" id="TIGR00324">
    <property type="entry name" value="endA"/>
    <property type="match status" value="1"/>
</dbReference>
<evidence type="ECO:0000256" key="8">
    <source>
        <dbReference type="ARBA" id="ARBA00064779"/>
    </source>
</evidence>
<evidence type="ECO:0000256" key="5">
    <source>
        <dbReference type="ARBA" id="ARBA00022694"/>
    </source>
</evidence>
<dbReference type="InterPro" id="IPR059049">
    <property type="entry name" value="TSEN34_N"/>
</dbReference>
<evidence type="ECO:0000256" key="12">
    <source>
        <dbReference type="SAM" id="Coils"/>
    </source>
</evidence>
<dbReference type="PANTHER" id="PTHR13070:SF0">
    <property type="entry name" value="TRNA-SPLICING ENDONUCLEASE SUBUNIT SEN34"/>
    <property type="match status" value="1"/>
</dbReference>
<dbReference type="InterPro" id="IPR006676">
    <property type="entry name" value="tRNA_splic"/>
</dbReference>
<dbReference type="Gene3D" id="3.40.1350.10">
    <property type="match status" value="1"/>
</dbReference>
<dbReference type="InterPro" id="IPR036167">
    <property type="entry name" value="tRNA_intron_Endo_cat-like_sf"/>
</dbReference>
<evidence type="ECO:0000256" key="7">
    <source>
        <dbReference type="ARBA" id="ARBA00023242"/>
    </source>
</evidence>
<dbReference type="InterPro" id="IPR011856">
    <property type="entry name" value="tRNA_endonuc-like_dom_sf"/>
</dbReference>
<sequence>MEIKNTNTSLELKPPFKVHISNNKALLWNIEEIRFLRENYRIVGSFIGCLPRYPLQNQLFGLPMTLLNEEVTLLLSKGLIILVDDKKSHQSPTNAQIKEFEQKSFQEENKQLQEYINFIEEKKLKIKNLRKNNTLNHDIKEKINKAKKTNLNDLKEENTLLQQKKESQMESTPNSENKTSKVNGFAPIINIKTSSTSFTWYNNNENWFDSINTAKQNNLWIWPSTLKDIQKYKIYSDLWNKGYYITSGIKFGGDYLLYPGDPLKYHSHFIATVLDINKIISPMDIITFGRLGTTVKKSYMLCSWNQQEDKAIYFCLEWSGYGPLRCGF</sequence>
<dbReference type="GO" id="GO:0000214">
    <property type="term" value="C:tRNA-intron endonuclease complex"/>
    <property type="evidence" value="ECO:0007669"/>
    <property type="project" value="UniProtKB-UniRule"/>
</dbReference>
<dbReference type="GO" id="GO:0000379">
    <property type="term" value="P:tRNA-type intron splice site recognition and cleavage"/>
    <property type="evidence" value="ECO:0007669"/>
    <property type="project" value="UniProtKB-UniRule"/>
</dbReference>
<dbReference type="EC" id="4.6.1.16" evidence="3 10"/>
<dbReference type="Proteomes" id="UP000234323">
    <property type="component" value="Unassembled WGS sequence"/>
</dbReference>
<dbReference type="GO" id="GO:0000213">
    <property type="term" value="F:tRNA-intron lyase activity"/>
    <property type="evidence" value="ECO:0007669"/>
    <property type="project" value="UniProtKB-UniRule"/>
</dbReference>
<evidence type="ECO:0000256" key="4">
    <source>
        <dbReference type="ARBA" id="ARBA00022664"/>
    </source>
</evidence>
<dbReference type="CDD" id="cd22363">
    <property type="entry name" value="tRNA-intron_lyase_C"/>
    <property type="match status" value="1"/>
</dbReference>
<evidence type="ECO:0000313" key="16">
    <source>
        <dbReference type="Proteomes" id="UP000234323"/>
    </source>
</evidence>
<dbReference type="VEuPathDB" id="FungiDB:RhiirA1_438568"/>
<evidence type="ECO:0000313" key="15">
    <source>
        <dbReference type="EMBL" id="PKY38710.1"/>
    </source>
</evidence>
<comment type="subcellular location">
    <subcellularLocation>
        <location evidence="1">Nucleus</location>
        <location evidence="1">Nucleolus</location>
    </subcellularLocation>
</comment>
<feature type="active site" evidence="11">
    <location>
        <position position="258"/>
    </location>
</feature>
<comment type="similarity">
    <text evidence="2 10">Belongs to the tRNA-intron endonuclease family.</text>
</comment>